<keyword evidence="4" id="KW-0119">Carbohydrate metabolism</keyword>
<dbReference type="EMBL" id="JBCFQK010000009">
    <property type="protein sequence ID" value="MFA9194350.1"/>
    <property type="molecule type" value="Genomic_DNA"/>
</dbReference>
<evidence type="ECO:0000256" key="5">
    <source>
        <dbReference type="ARBA" id="ARBA00023295"/>
    </source>
</evidence>
<evidence type="ECO:0000256" key="4">
    <source>
        <dbReference type="ARBA" id="ARBA00023277"/>
    </source>
</evidence>
<comment type="caution">
    <text evidence="7">The sequence shown here is derived from an EMBL/GenBank/DDBJ whole genome shotgun (WGS) entry which is preliminary data.</text>
</comment>
<protein>
    <submittedName>
        <fullName evidence="7">Family 43 glycosylhydrolase</fullName>
    </submittedName>
</protein>
<keyword evidence="8" id="KW-1185">Reference proteome</keyword>
<dbReference type="SUPFAM" id="SSF75005">
    <property type="entry name" value="Arabinanase/levansucrase/invertase"/>
    <property type="match status" value="1"/>
</dbReference>
<reference evidence="7 8" key="1">
    <citation type="submission" date="2024-04" db="EMBL/GenBank/DDBJ databases">
        <title>New Clade of Flavobacterium.</title>
        <authorList>
            <person name="Matos L."/>
            <person name="Proenca D.N."/>
            <person name="Fransisco R.M."/>
            <person name="Chung A.P."/>
            <person name="Maccario L."/>
            <person name="Sorensen S.J."/>
            <person name="Morais P.V."/>
        </authorList>
    </citation>
    <scope>NUCLEOTIDE SEQUENCE [LARGE SCALE GENOMIC DNA]</scope>
    <source>
        <strain evidence="7 8">FBOR7N2.3</strain>
    </source>
</reference>
<keyword evidence="2" id="KW-0624">Polysaccharide degradation</keyword>
<evidence type="ECO:0000256" key="2">
    <source>
        <dbReference type="ARBA" id="ARBA00022651"/>
    </source>
</evidence>
<evidence type="ECO:0000256" key="1">
    <source>
        <dbReference type="ARBA" id="ARBA00009865"/>
    </source>
</evidence>
<keyword evidence="2" id="KW-0858">Xylan degradation</keyword>
<dbReference type="Gene3D" id="2.115.10.20">
    <property type="entry name" value="Glycosyl hydrolase domain, family 43"/>
    <property type="match status" value="1"/>
</dbReference>
<evidence type="ECO:0000313" key="7">
    <source>
        <dbReference type="EMBL" id="MFA9194350.1"/>
    </source>
</evidence>
<evidence type="ECO:0000313" key="8">
    <source>
        <dbReference type="Proteomes" id="UP001574170"/>
    </source>
</evidence>
<evidence type="ECO:0000256" key="6">
    <source>
        <dbReference type="RuleBase" id="RU361187"/>
    </source>
</evidence>
<dbReference type="PANTHER" id="PTHR43772">
    <property type="entry name" value="ENDO-1,4-BETA-XYLANASE"/>
    <property type="match status" value="1"/>
</dbReference>
<dbReference type="RefSeq" id="WP_373391453.1">
    <property type="nucleotide sequence ID" value="NZ_JBCFQJ010000010.1"/>
</dbReference>
<name>A0ABV4TJS0_9FLAO</name>
<dbReference type="InterPro" id="IPR006710">
    <property type="entry name" value="Glyco_hydro_43"/>
</dbReference>
<dbReference type="PANTHER" id="PTHR43772:SF2">
    <property type="entry name" value="PUTATIVE (AFU_ORTHOLOGUE AFUA_2G04480)-RELATED"/>
    <property type="match status" value="1"/>
</dbReference>
<dbReference type="PROSITE" id="PS51257">
    <property type="entry name" value="PROKAR_LIPOPROTEIN"/>
    <property type="match status" value="1"/>
</dbReference>
<organism evidence="7 8">
    <name type="scientific">Flavobacterium magnesitis</name>
    <dbReference type="NCBI Taxonomy" id="3138077"/>
    <lineage>
        <taxon>Bacteria</taxon>
        <taxon>Pseudomonadati</taxon>
        <taxon>Bacteroidota</taxon>
        <taxon>Flavobacteriia</taxon>
        <taxon>Flavobacteriales</taxon>
        <taxon>Flavobacteriaceae</taxon>
        <taxon>Flavobacterium</taxon>
    </lineage>
</organism>
<dbReference type="Proteomes" id="UP001574170">
    <property type="component" value="Unassembled WGS sequence"/>
</dbReference>
<accession>A0ABV4TJS0</accession>
<evidence type="ECO:0000256" key="3">
    <source>
        <dbReference type="ARBA" id="ARBA00022801"/>
    </source>
</evidence>
<dbReference type="InterPro" id="IPR023296">
    <property type="entry name" value="Glyco_hydro_beta-prop_sf"/>
</dbReference>
<dbReference type="Pfam" id="PF04616">
    <property type="entry name" value="Glyco_hydro_43"/>
    <property type="match status" value="1"/>
</dbReference>
<dbReference type="InterPro" id="IPR052176">
    <property type="entry name" value="Glycosyl_Hydrlase_43_Enz"/>
</dbReference>
<comment type="similarity">
    <text evidence="1 6">Belongs to the glycosyl hydrolase 43 family.</text>
</comment>
<keyword evidence="5 6" id="KW-0326">Glycosidase</keyword>
<dbReference type="CDD" id="cd18608">
    <property type="entry name" value="GH43_F5-8_typeC-like"/>
    <property type="match status" value="1"/>
</dbReference>
<sequence length="328" mass="36694">MKNFKPGILILLMSMLLISCKLTGKKENLQSKSRIANPIIEGYFADPCIIKEGDTFFIYATIDPWGGDELAVFSTKDFVKFERHHLNWPTKKACTSPGSNGSMVWAPSVKKAANGKYYMYVSVGSEIWAGVSDAPLGPWKNAKEDLSPLISSKEYPAVHNIDADCFIDEDGQAYLYWGSGFNWKDGICMATKLNSDMISFDEEPKAVTPKDYFEAPYMIKRFGKYYLMYSSGKAIDATYKVGYAVGNSPLGPFETTANSPILETSVDSTTNGPGHHSVFNENGQDYILYHRIFPQKEEYVLRQICIDSLNFDANHDIMKIKPTGISSF</sequence>
<gene>
    <name evidence="7" type="ORF">AAGV33_08025</name>
</gene>
<proteinExistence type="inferred from homology"/>
<keyword evidence="3 6" id="KW-0378">Hydrolase</keyword>